<accession>A0A6G1EED2</accession>
<proteinExistence type="predicted"/>
<organism evidence="1 2">
    <name type="scientific">Oryza meyeriana var. granulata</name>
    <dbReference type="NCBI Taxonomy" id="110450"/>
    <lineage>
        <taxon>Eukaryota</taxon>
        <taxon>Viridiplantae</taxon>
        <taxon>Streptophyta</taxon>
        <taxon>Embryophyta</taxon>
        <taxon>Tracheophyta</taxon>
        <taxon>Spermatophyta</taxon>
        <taxon>Magnoliopsida</taxon>
        <taxon>Liliopsida</taxon>
        <taxon>Poales</taxon>
        <taxon>Poaceae</taxon>
        <taxon>BOP clade</taxon>
        <taxon>Oryzoideae</taxon>
        <taxon>Oryzeae</taxon>
        <taxon>Oryzinae</taxon>
        <taxon>Oryza</taxon>
        <taxon>Oryza meyeriana</taxon>
    </lineage>
</organism>
<dbReference type="EMBL" id="SPHZ02000003">
    <property type="protein sequence ID" value="KAF0923160.1"/>
    <property type="molecule type" value="Genomic_DNA"/>
</dbReference>
<dbReference type="Proteomes" id="UP000479710">
    <property type="component" value="Unassembled WGS sequence"/>
</dbReference>
<gene>
    <name evidence="1" type="ORF">E2562_003374</name>
</gene>
<sequence>MERRFTVTVGSSLSPLGGRGRAGRRLATLVNVVMLQVVLAVTVANTHRRRTVSSRHHGHRELKLLAIMEKRGKGPAG</sequence>
<keyword evidence="2" id="KW-1185">Reference proteome</keyword>
<name>A0A6G1EED2_9ORYZ</name>
<comment type="caution">
    <text evidence="1">The sequence shown here is derived from an EMBL/GenBank/DDBJ whole genome shotgun (WGS) entry which is preliminary data.</text>
</comment>
<evidence type="ECO:0000313" key="1">
    <source>
        <dbReference type="EMBL" id="KAF0923160.1"/>
    </source>
</evidence>
<reference evidence="1 2" key="1">
    <citation type="submission" date="2019-11" db="EMBL/GenBank/DDBJ databases">
        <title>Whole genome sequence of Oryza granulata.</title>
        <authorList>
            <person name="Li W."/>
        </authorList>
    </citation>
    <scope>NUCLEOTIDE SEQUENCE [LARGE SCALE GENOMIC DNA]</scope>
    <source>
        <strain evidence="2">cv. Menghai</strain>
        <tissue evidence="1">Leaf</tissue>
    </source>
</reference>
<dbReference type="AlphaFoldDB" id="A0A6G1EED2"/>
<evidence type="ECO:0000313" key="2">
    <source>
        <dbReference type="Proteomes" id="UP000479710"/>
    </source>
</evidence>
<protein>
    <submittedName>
        <fullName evidence="1">Uncharacterized protein</fullName>
    </submittedName>
</protein>